<dbReference type="Gene3D" id="2.130.10.10">
    <property type="entry name" value="YVTN repeat-like/Quinoprotein amine dehydrogenase"/>
    <property type="match status" value="1"/>
</dbReference>
<organism evidence="1">
    <name type="scientific">mine drainage metagenome</name>
    <dbReference type="NCBI Taxonomy" id="410659"/>
    <lineage>
        <taxon>unclassified sequences</taxon>
        <taxon>metagenomes</taxon>
        <taxon>ecological metagenomes</taxon>
    </lineage>
</organism>
<comment type="caution">
    <text evidence="1">The sequence shown here is derived from an EMBL/GenBank/DDBJ whole genome shotgun (WGS) entry which is preliminary data.</text>
</comment>
<evidence type="ECO:0000313" key="1">
    <source>
        <dbReference type="EMBL" id="EQD53088.1"/>
    </source>
</evidence>
<accession>T1A8D4</accession>
<gene>
    <name evidence="1" type="ORF">B1B_10430</name>
</gene>
<protein>
    <submittedName>
        <fullName evidence="1">Lipoprotein</fullName>
    </submittedName>
</protein>
<feature type="non-terminal residue" evidence="1">
    <location>
        <position position="1"/>
    </location>
</feature>
<sequence length="187" mass="19570">WSFEDGLSLIAFDPNSSSIIYVATPSGIEVSHDYGESFTAPWSRWASGPAALVTVDPYDNQTIYVGDSSGLYVTNDQGSSWQSCGTLEGEPSAMAIDPLDPSSMLVVTWGGLVERSTNSCGTFVDVTPPMGPAAPGPYPAGVAAFEPGTDIVALGTLQGMYLTTMLGSNWVHVTGNLIPLGVTGIDW</sequence>
<keyword evidence="1" id="KW-0449">Lipoprotein</keyword>
<reference evidence="1" key="2">
    <citation type="journal article" date="2014" name="ISME J.">
        <title>Microbial stratification in low pH oxic and suboxic macroscopic growths along an acid mine drainage.</title>
        <authorList>
            <person name="Mendez-Garcia C."/>
            <person name="Mesa V."/>
            <person name="Sprenger R.R."/>
            <person name="Richter M."/>
            <person name="Diez M.S."/>
            <person name="Solano J."/>
            <person name="Bargiela R."/>
            <person name="Golyshina O.V."/>
            <person name="Manteca A."/>
            <person name="Ramos J.L."/>
            <person name="Gallego J.R."/>
            <person name="Llorente I."/>
            <person name="Martins Dos Santos V.A."/>
            <person name="Jensen O.N."/>
            <person name="Pelaez A.I."/>
            <person name="Sanchez J."/>
            <person name="Ferrer M."/>
        </authorList>
    </citation>
    <scope>NUCLEOTIDE SEQUENCE</scope>
</reference>
<dbReference type="InterPro" id="IPR015943">
    <property type="entry name" value="WD40/YVTN_repeat-like_dom_sf"/>
</dbReference>
<name>T1A8D4_9ZZZZ</name>
<reference evidence="1" key="1">
    <citation type="submission" date="2013-08" db="EMBL/GenBank/DDBJ databases">
        <authorList>
            <person name="Mendez C."/>
            <person name="Richter M."/>
            <person name="Ferrer M."/>
            <person name="Sanchez J."/>
        </authorList>
    </citation>
    <scope>NUCLEOTIDE SEQUENCE</scope>
</reference>
<dbReference type="SUPFAM" id="SSF110296">
    <property type="entry name" value="Oligoxyloglucan reducing end-specific cellobiohydrolase"/>
    <property type="match status" value="1"/>
</dbReference>
<proteinExistence type="predicted"/>
<feature type="non-terminal residue" evidence="1">
    <location>
        <position position="187"/>
    </location>
</feature>
<dbReference type="AlphaFoldDB" id="T1A8D4"/>
<dbReference type="EMBL" id="AUZY01006827">
    <property type="protein sequence ID" value="EQD53088.1"/>
    <property type="molecule type" value="Genomic_DNA"/>
</dbReference>